<feature type="transmembrane region" description="Helical" evidence="1">
    <location>
        <begin position="102"/>
        <end position="122"/>
    </location>
</feature>
<feature type="transmembrane region" description="Helical" evidence="1">
    <location>
        <begin position="142"/>
        <end position="164"/>
    </location>
</feature>
<dbReference type="AlphaFoldDB" id="A0A0J9BX77"/>
<gene>
    <name evidence="3" type="ORF">HMPREF9470_04329</name>
</gene>
<organism evidence="3 4">
    <name type="scientific">[Clostridium] citroniae WAL-19142</name>
    <dbReference type="NCBI Taxonomy" id="742734"/>
    <lineage>
        <taxon>Bacteria</taxon>
        <taxon>Bacillati</taxon>
        <taxon>Bacillota</taxon>
        <taxon>Clostridia</taxon>
        <taxon>Lachnospirales</taxon>
        <taxon>Lachnospiraceae</taxon>
        <taxon>Enterocloster</taxon>
    </lineage>
</organism>
<protein>
    <recommendedName>
        <fullName evidence="2">Stage V sporulation protein AA domain-containing protein</fullName>
    </recommendedName>
</protein>
<dbReference type="InterPro" id="IPR021997">
    <property type="entry name" value="SporV_AA"/>
</dbReference>
<reference evidence="3 4" key="1">
    <citation type="submission" date="2011-04" db="EMBL/GenBank/DDBJ databases">
        <title>The Genome Sequence of Clostridium citroniae WAL-19142.</title>
        <authorList>
            <consortium name="The Broad Institute Genome Sequencing Platform"/>
            <person name="Earl A."/>
            <person name="Ward D."/>
            <person name="Feldgarden M."/>
            <person name="Gevers D."/>
            <person name="Warren Y.A."/>
            <person name="Tyrrell K.L."/>
            <person name="Citron D.M."/>
            <person name="Goldstein E.J."/>
            <person name="Daigneault M."/>
            <person name="Allen-Vercoe E."/>
            <person name="Young S.K."/>
            <person name="Zeng Q."/>
            <person name="Gargeya S."/>
            <person name="Fitzgerald M."/>
            <person name="Haas B."/>
            <person name="Abouelleil A."/>
            <person name="Alvarado L."/>
            <person name="Arachchi H.M."/>
            <person name="Berlin A."/>
            <person name="Brown A."/>
            <person name="Chapman S.B."/>
            <person name="Chen Z."/>
            <person name="Dunbar C."/>
            <person name="Freedman E."/>
            <person name="Gearin G."/>
            <person name="Gellesch M."/>
            <person name="Goldberg J."/>
            <person name="Griggs A."/>
            <person name="Gujja S."/>
            <person name="Heilman E.R."/>
            <person name="Heiman D."/>
            <person name="Howarth C."/>
            <person name="Larson L."/>
            <person name="Lui A."/>
            <person name="MacDonald P.J."/>
            <person name="Mehta T."/>
            <person name="Montmayeur A."/>
            <person name="Murphy C."/>
            <person name="Neiman D."/>
            <person name="Pearson M."/>
            <person name="Priest M."/>
            <person name="Roberts A."/>
            <person name="Saif S."/>
            <person name="Shea T."/>
            <person name="Shenoy N."/>
            <person name="Sisk P."/>
            <person name="Stolte C."/>
            <person name="Sykes S."/>
            <person name="White J."/>
            <person name="Yandava C."/>
            <person name="Wortman J."/>
            <person name="Nusbaum C."/>
            <person name="Birren B."/>
        </authorList>
    </citation>
    <scope>NUCLEOTIDE SEQUENCE [LARGE SCALE GENOMIC DNA]</scope>
    <source>
        <strain evidence="3 4">WAL-19142</strain>
    </source>
</reference>
<name>A0A0J9BX77_9FIRM</name>
<keyword evidence="1" id="KW-0812">Transmembrane</keyword>
<comment type="caution">
    <text evidence="3">The sequence shown here is derived from an EMBL/GenBank/DDBJ whole genome shotgun (WGS) entry which is preliminary data.</text>
</comment>
<dbReference type="OrthoDB" id="9782754at2"/>
<dbReference type="EMBL" id="ADLK01000029">
    <property type="protein sequence ID" value="KMW16829.1"/>
    <property type="molecule type" value="Genomic_DNA"/>
</dbReference>
<dbReference type="Pfam" id="PF12164">
    <property type="entry name" value="SporV_AA"/>
    <property type="match status" value="1"/>
</dbReference>
<accession>A0A0J9BX77</accession>
<dbReference type="RefSeq" id="WP_007864049.1">
    <property type="nucleotide sequence ID" value="NZ_KQ235881.1"/>
</dbReference>
<evidence type="ECO:0000256" key="1">
    <source>
        <dbReference type="SAM" id="Phobius"/>
    </source>
</evidence>
<dbReference type="Proteomes" id="UP000037392">
    <property type="component" value="Unassembled WGS sequence"/>
</dbReference>
<evidence type="ECO:0000313" key="4">
    <source>
        <dbReference type="Proteomes" id="UP000037392"/>
    </source>
</evidence>
<proteinExistence type="predicted"/>
<dbReference type="PATRIC" id="fig|742734.4.peg.4638"/>
<sequence length="208" mass="23538">MKHTVYVKLSQITELTHKDVVLKDVAQVYCDDQNVMNKCNSMKVMTVKLDEKRRYIMSALDVTRKLIEMDSTLDVNHVGEVDFIIAYKPPAPPTYVWEWTKTIFVCGICFFGAAFAIMTFNNDVSVTDVFSEIFKLVMGYESGGFTVLEASYSIGLAVGIIGFFNHFASIKLNTDPTPLEVEMRLYEDNISKTLIAEDGRKESKIDIT</sequence>
<evidence type="ECO:0000313" key="3">
    <source>
        <dbReference type="EMBL" id="KMW16829.1"/>
    </source>
</evidence>
<keyword evidence="1" id="KW-1133">Transmembrane helix</keyword>
<dbReference type="Gene3D" id="2.60.480.10">
    <property type="entry name" value="eubacterium ventriosum atcc domain"/>
    <property type="match status" value="1"/>
</dbReference>
<dbReference type="GeneID" id="93161305"/>
<keyword evidence="1" id="KW-0472">Membrane</keyword>
<evidence type="ECO:0000259" key="2">
    <source>
        <dbReference type="Pfam" id="PF12164"/>
    </source>
</evidence>
<feature type="domain" description="Stage V sporulation protein AA" evidence="2">
    <location>
        <begin position="3"/>
        <end position="88"/>
    </location>
</feature>
<dbReference type="InterPro" id="IPR038548">
    <property type="entry name" value="SporV_AA_N_sf"/>
</dbReference>